<protein>
    <recommendedName>
        <fullName evidence="9">8-amino-7-oxononanoate synthase</fullName>
        <shortName evidence="9">AONS</shortName>
        <ecNumber evidence="9">2.3.1.47</ecNumber>
    </recommendedName>
    <alternativeName>
        <fullName evidence="9">7-keto-8-amino-pelargonic acid synthase</fullName>
        <shortName evidence="9">7-KAP synthase</shortName>
        <shortName evidence="9">KAPA synthase</shortName>
    </alternativeName>
    <alternativeName>
        <fullName evidence="9">8-amino-7-ketopelargonate synthase</fullName>
    </alternativeName>
</protein>
<proteinExistence type="inferred from homology"/>
<evidence type="ECO:0000256" key="8">
    <source>
        <dbReference type="ARBA" id="ARBA00047715"/>
    </source>
</evidence>
<dbReference type="UniPathway" id="UPA00078"/>
<dbReference type="Gene3D" id="3.40.640.10">
    <property type="entry name" value="Type I PLP-dependent aspartate aminotransferase-like (Major domain)"/>
    <property type="match status" value="1"/>
</dbReference>
<dbReference type="EC" id="2.3.1.47" evidence="9"/>
<comment type="pathway">
    <text evidence="2 9">Cofactor biosynthesis; biotin biosynthesis.</text>
</comment>
<dbReference type="AlphaFoldDB" id="A0A4Q7ZDY7"/>
<evidence type="ECO:0000256" key="6">
    <source>
        <dbReference type="ARBA" id="ARBA00022756"/>
    </source>
</evidence>
<evidence type="ECO:0000313" key="12">
    <source>
        <dbReference type="EMBL" id="RZU48275.1"/>
    </source>
</evidence>
<dbReference type="GO" id="GO:0009102">
    <property type="term" value="P:biotin biosynthetic process"/>
    <property type="evidence" value="ECO:0007669"/>
    <property type="project" value="UniProtKB-UniRule"/>
</dbReference>
<dbReference type="NCBIfam" id="TIGR00858">
    <property type="entry name" value="bioF"/>
    <property type="match status" value="1"/>
</dbReference>
<evidence type="ECO:0000259" key="11">
    <source>
        <dbReference type="Pfam" id="PF00155"/>
    </source>
</evidence>
<dbReference type="InterPro" id="IPR015424">
    <property type="entry name" value="PyrdxlP-dep_Trfase"/>
</dbReference>
<gene>
    <name evidence="9" type="primary">bioF</name>
    <name evidence="12" type="ORF">EV700_0066</name>
</gene>
<dbReference type="InterPro" id="IPR001917">
    <property type="entry name" value="Aminotrans_II_pyridoxalP_BS"/>
</dbReference>
<feature type="binding site" evidence="9">
    <location>
        <position position="208"/>
    </location>
    <ligand>
        <name>pyridoxal 5'-phosphate</name>
        <dbReference type="ChEBI" id="CHEBI:597326"/>
    </ligand>
</feature>
<dbReference type="InterPro" id="IPR022834">
    <property type="entry name" value="AONS_Proteobacteria"/>
</dbReference>
<feature type="binding site" evidence="9">
    <location>
        <position position="22"/>
    </location>
    <ligand>
        <name>substrate</name>
    </ligand>
</feature>
<organism evidence="12 13">
    <name type="scientific">Fluviicoccus keumensis</name>
    <dbReference type="NCBI Taxonomy" id="1435465"/>
    <lineage>
        <taxon>Bacteria</taxon>
        <taxon>Pseudomonadati</taxon>
        <taxon>Pseudomonadota</taxon>
        <taxon>Gammaproteobacteria</taxon>
        <taxon>Moraxellales</taxon>
        <taxon>Moraxellaceae</taxon>
        <taxon>Fluviicoccus</taxon>
    </lineage>
</organism>
<dbReference type="InterPro" id="IPR004839">
    <property type="entry name" value="Aminotransferase_I/II_large"/>
</dbReference>
<evidence type="ECO:0000313" key="13">
    <source>
        <dbReference type="Proteomes" id="UP000292423"/>
    </source>
</evidence>
<evidence type="ECO:0000256" key="1">
    <source>
        <dbReference type="ARBA" id="ARBA00001933"/>
    </source>
</evidence>
<dbReference type="InterPro" id="IPR015422">
    <property type="entry name" value="PyrdxlP-dep_Trfase_small"/>
</dbReference>
<name>A0A4Q7ZDY7_9GAMM</name>
<dbReference type="HAMAP" id="MF_01693">
    <property type="entry name" value="BioF_aminotrans_2"/>
    <property type="match status" value="1"/>
</dbReference>
<keyword evidence="6 9" id="KW-0093">Biotin biosynthesis</keyword>
<dbReference type="Pfam" id="PF00155">
    <property type="entry name" value="Aminotran_1_2"/>
    <property type="match status" value="1"/>
</dbReference>
<dbReference type="EMBL" id="SHKX01000001">
    <property type="protein sequence ID" value="RZU48275.1"/>
    <property type="molecule type" value="Genomic_DNA"/>
</dbReference>
<feature type="domain" description="Aminotransferase class I/classII large" evidence="11">
    <location>
        <begin position="44"/>
        <end position="382"/>
    </location>
</feature>
<keyword evidence="7 9" id="KW-0663">Pyridoxal phosphate</keyword>
<dbReference type="InterPro" id="IPR004723">
    <property type="entry name" value="AONS_Archaea/Proteobacteria"/>
</dbReference>
<evidence type="ECO:0000256" key="5">
    <source>
        <dbReference type="ARBA" id="ARBA00022679"/>
    </source>
</evidence>
<feature type="modified residue" description="N6-(pyridoxal phosphate)lysine" evidence="9 10">
    <location>
        <position position="240"/>
    </location>
</feature>
<comment type="cofactor">
    <cofactor evidence="1 9 10">
        <name>pyridoxal 5'-phosphate</name>
        <dbReference type="ChEBI" id="CHEBI:597326"/>
    </cofactor>
</comment>
<evidence type="ECO:0000256" key="9">
    <source>
        <dbReference type="HAMAP-Rule" id="MF_01693"/>
    </source>
</evidence>
<dbReference type="RefSeq" id="WP_130410370.1">
    <property type="nucleotide sequence ID" value="NZ_SHKX01000001.1"/>
</dbReference>
<reference evidence="12 13" key="1">
    <citation type="submission" date="2019-02" db="EMBL/GenBank/DDBJ databases">
        <title>Genomic Encyclopedia of Type Strains, Phase IV (KMG-IV): sequencing the most valuable type-strain genomes for metagenomic binning, comparative biology and taxonomic classification.</title>
        <authorList>
            <person name="Goeker M."/>
        </authorList>
    </citation>
    <scope>NUCLEOTIDE SEQUENCE [LARGE SCALE GENOMIC DNA]</scope>
    <source>
        <strain evidence="12 13">DSM 105135</strain>
    </source>
</reference>
<evidence type="ECO:0000256" key="3">
    <source>
        <dbReference type="ARBA" id="ARBA00010008"/>
    </source>
</evidence>
<dbReference type="PANTHER" id="PTHR13693:SF100">
    <property type="entry name" value="8-AMINO-7-OXONONANOATE SYNTHASE"/>
    <property type="match status" value="1"/>
</dbReference>
<dbReference type="GO" id="GO:0008710">
    <property type="term" value="F:8-amino-7-oxononanoate synthase activity"/>
    <property type="evidence" value="ECO:0007669"/>
    <property type="project" value="UniProtKB-UniRule"/>
</dbReference>
<keyword evidence="5 9" id="KW-0808">Transferase</keyword>
<dbReference type="CDD" id="cd06454">
    <property type="entry name" value="KBL_like"/>
    <property type="match status" value="1"/>
</dbReference>
<comment type="function">
    <text evidence="9">Catalyzes the decarboxylative condensation of pimeloyl-[acyl-carrier protein] and L-alanine to produce 8-amino-7-oxononanoate (AON), [acyl-carrier protein], and carbon dioxide.</text>
</comment>
<comment type="caution">
    <text evidence="12">The sequence shown here is derived from an EMBL/GenBank/DDBJ whole genome shotgun (WGS) entry which is preliminary data.</text>
</comment>
<feature type="binding site" evidence="9">
    <location>
        <position position="237"/>
    </location>
    <ligand>
        <name>pyridoxal 5'-phosphate</name>
        <dbReference type="ChEBI" id="CHEBI:597326"/>
    </ligand>
</feature>
<dbReference type="GO" id="GO:0030170">
    <property type="term" value="F:pyridoxal phosphate binding"/>
    <property type="evidence" value="ECO:0007669"/>
    <property type="project" value="UniProtKB-UniRule"/>
</dbReference>
<dbReference type="SUPFAM" id="SSF53383">
    <property type="entry name" value="PLP-dependent transferases"/>
    <property type="match status" value="1"/>
</dbReference>
<feature type="binding site" evidence="9">
    <location>
        <position position="180"/>
    </location>
    <ligand>
        <name>pyridoxal 5'-phosphate</name>
        <dbReference type="ChEBI" id="CHEBI:597326"/>
    </ligand>
</feature>
<dbReference type="Gene3D" id="3.90.1150.10">
    <property type="entry name" value="Aspartate Aminotransferase, domain 1"/>
    <property type="match status" value="1"/>
</dbReference>
<comment type="catalytic activity">
    <reaction evidence="8 9">
        <text>6-carboxyhexanoyl-[ACP] + L-alanine + H(+) = (8S)-8-amino-7-oxononanoate + holo-[ACP] + CO2</text>
        <dbReference type="Rhea" id="RHEA:42288"/>
        <dbReference type="Rhea" id="RHEA-COMP:9685"/>
        <dbReference type="Rhea" id="RHEA-COMP:9955"/>
        <dbReference type="ChEBI" id="CHEBI:15378"/>
        <dbReference type="ChEBI" id="CHEBI:16526"/>
        <dbReference type="ChEBI" id="CHEBI:57972"/>
        <dbReference type="ChEBI" id="CHEBI:64479"/>
        <dbReference type="ChEBI" id="CHEBI:78846"/>
        <dbReference type="ChEBI" id="CHEBI:149468"/>
        <dbReference type="EC" id="2.3.1.47"/>
    </reaction>
</comment>
<feature type="binding site" evidence="9">
    <location>
        <position position="134"/>
    </location>
    <ligand>
        <name>substrate</name>
    </ligand>
</feature>
<feature type="binding site" evidence="9">
    <location>
        <position position="354"/>
    </location>
    <ligand>
        <name>substrate</name>
    </ligand>
</feature>
<dbReference type="PANTHER" id="PTHR13693">
    <property type="entry name" value="CLASS II AMINOTRANSFERASE/8-AMINO-7-OXONONANOATE SYNTHASE"/>
    <property type="match status" value="1"/>
</dbReference>
<feature type="binding site" evidence="9">
    <location>
        <begin position="109"/>
        <end position="110"/>
    </location>
    <ligand>
        <name>pyridoxal 5'-phosphate</name>
        <dbReference type="ChEBI" id="CHEBI:597326"/>
    </ligand>
</feature>
<evidence type="ECO:0000256" key="7">
    <source>
        <dbReference type="ARBA" id="ARBA00022898"/>
    </source>
</evidence>
<sequence>MSLQAFRLDEKLAERRLQQRLRQSKTHDSAQGVWLVRDGRRFRNFSSNDYLGLAAHPQVQAALVDAAGRYGVGSGAAHLVCGHTREHQALEEELAAFTGREAALLFSTGYMANLGLIQALAGRGDAVFEDRLNHASLLDGGLTSAARFQRYRHNDLAHLRTLLETTDANARLLVTDAVFSMDGDQAPLPGLAALAREHQAALMVDDAHGFGVLGPQGQGAPAASGCSADDIPVYMATLGKALGTFGAFVAGSRTLIDYLTNFARPFIYTTAMPPALAAATRQSLRLVQAETWRREHLQQLIRRFRREALAQGWPLMPSETAIQPLLLGEESRALALSAALEKRGFWVTAIRPPTVPVGQSRLRITLTASHNHDDVDALLAALSELRESGL</sequence>
<dbReference type="InterPro" id="IPR050087">
    <property type="entry name" value="AON_synthase_class-II"/>
</dbReference>
<comment type="similarity">
    <text evidence="3 9">Belongs to the class-II pyridoxal-phosphate-dependent aminotransferase family. BioF subfamily.</text>
</comment>
<dbReference type="InterPro" id="IPR015421">
    <property type="entry name" value="PyrdxlP-dep_Trfase_major"/>
</dbReference>
<accession>A0A4Q7ZDY7</accession>
<comment type="subunit">
    <text evidence="4 9">Homodimer.</text>
</comment>
<evidence type="ECO:0000256" key="10">
    <source>
        <dbReference type="PIRSR" id="PIRSR604723-51"/>
    </source>
</evidence>
<dbReference type="PROSITE" id="PS00599">
    <property type="entry name" value="AA_TRANSFER_CLASS_2"/>
    <property type="match status" value="1"/>
</dbReference>
<evidence type="ECO:0000256" key="4">
    <source>
        <dbReference type="ARBA" id="ARBA00011738"/>
    </source>
</evidence>
<keyword evidence="13" id="KW-1185">Reference proteome</keyword>
<dbReference type="Proteomes" id="UP000292423">
    <property type="component" value="Unassembled WGS sequence"/>
</dbReference>
<dbReference type="OrthoDB" id="9807157at2"/>
<evidence type="ECO:0000256" key="2">
    <source>
        <dbReference type="ARBA" id="ARBA00004746"/>
    </source>
</evidence>